<proteinExistence type="predicted"/>
<feature type="region of interest" description="Disordered" evidence="1">
    <location>
        <begin position="130"/>
        <end position="156"/>
    </location>
</feature>
<name>A0AA35LCR0_9SAUR</name>
<gene>
    <name evidence="2" type="ORF">PODLI_1B003120</name>
</gene>
<accession>A0AA35LCR0</accession>
<sequence>MVSLLPLPLYSPATESWQSYLARFKCYLEANALTNLTDNRKRALFHTVCGSEVFEKASALVAPLAVQAAPWNILTEKLKGHYAPKVSRITARHAFHHQIQTGGETIKAIEEAQAAEAAKHSTAEIRKANSTTISKKPTSVHHGEISNSEGCSDEEDDVCRIKQKCGKVKR</sequence>
<protein>
    <submittedName>
        <fullName evidence="2">Uncharacterized protein</fullName>
    </submittedName>
</protein>
<dbReference type="AlphaFoldDB" id="A0AA35LCR0"/>
<keyword evidence="3" id="KW-1185">Reference proteome</keyword>
<evidence type="ECO:0000313" key="3">
    <source>
        <dbReference type="Proteomes" id="UP001178461"/>
    </source>
</evidence>
<evidence type="ECO:0000313" key="2">
    <source>
        <dbReference type="EMBL" id="CAI5793935.1"/>
    </source>
</evidence>
<dbReference type="Proteomes" id="UP001178461">
    <property type="component" value="Chromosome Z"/>
</dbReference>
<reference evidence="2" key="1">
    <citation type="submission" date="2022-12" db="EMBL/GenBank/DDBJ databases">
        <authorList>
            <person name="Alioto T."/>
            <person name="Alioto T."/>
            <person name="Gomez Garrido J."/>
        </authorList>
    </citation>
    <scope>NUCLEOTIDE SEQUENCE</scope>
</reference>
<organism evidence="2 3">
    <name type="scientific">Podarcis lilfordi</name>
    <name type="common">Lilford's wall lizard</name>
    <dbReference type="NCBI Taxonomy" id="74358"/>
    <lineage>
        <taxon>Eukaryota</taxon>
        <taxon>Metazoa</taxon>
        <taxon>Chordata</taxon>
        <taxon>Craniata</taxon>
        <taxon>Vertebrata</taxon>
        <taxon>Euteleostomi</taxon>
        <taxon>Lepidosauria</taxon>
        <taxon>Squamata</taxon>
        <taxon>Bifurcata</taxon>
        <taxon>Unidentata</taxon>
        <taxon>Episquamata</taxon>
        <taxon>Laterata</taxon>
        <taxon>Lacertibaenia</taxon>
        <taxon>Lacertidae</taxon>
        <taxon>Podarcis</taxon>
    </lineage>
</organism>
<dbReference type="EMBL" id="OX395140">
    <property type="protein sequence ID" value="CAI5793935.1"/>
    <property type="molecule type" value="Genomic_DNA"/>
</dbReference>
<evidence type="ECO:0000256" key="1">
    <source>
        <dbReference type="SAM" id="MobiDB-lite"/>
    </source>
</evidence>